<feature type="transmembrane region" description="Helical" evidence="5">
    <location>
        <begin position="129"/>
        <end position="147"/>
    </location>
</feature>
<evidence type="ECO:0000313" key="6">
    <source>
        <dbReference type="EMBL" id="GGP20150.1"/>
    </source>
</evidence>
<feature type="transmembrane region" description="Helical" evidence="5">
    <location>
        <begin position="35"/>
        <end position="59"/>
    </location>
</feature>
<evidence type="ECO:0000256" key="2">
    <source>
        <dbReference type="ARBA" id="ARBA00022692"/>
    </source>
</evidence>
<keyword evidence="7" id="KW-1185">Reference proteome</keyword>
<comment type="subcellular location">
    <subcellularLocation>
        <location evidence="1">Cell membrane</location>
        <topology evidence="1">Multi-pass membrane protein</topology>
    </subcellularLocation>
</comment>
<dbReference type="PANTHER" id="PTHR42723">
    <property type="entry name" value="CHLOROPHYLL SYNTHASE"/>
    <property type="match status" value="1"/>
</dbReference>
<keyword evidence="2 5" id="KW-0812">Transmembrane</keyword>
<evidence type="ECO:0000256" key="3">
    <source>
        <dbReference type="ARBA" id="ARBA00022989"/>
    </source>
</evidence>
<feature type="transmembrane region" description="Helical" evidence="5">
    <location>
        <begin position="264"/>
        <end position="283"/>
    </location>
</feature>
<feature type="transmembrane region" description="Helical" evidence="5">
    <location>
        <begin position="205"/>
        <end position="225"/>
    </location>
</feature>
<feature type="transmembrane region" description="Helical" evidence="5">
    <location>
        <begin position="80"/>
        <end position="100"/>
    </location>
</feature>
<comment type="caution">
    <text evidence="6">The sequence shown here is derived from an EMBL/GenBank/DDBJ whole genome shotgun (WGS) entry which is preliminary data.</text>
</comment>
<proteinExistence type="predicted"/>
<dbReference type="EMBL" id="BMNL01000002">
    <property type="protein sequence ID" value="GGP20150.1"/>
    <property type="molecule type" value="Genomic_DNA"/>
</dbReference>
<dbReference type="InterPro" id="IPR000537">
    <property type="entry name" value="UbiA_prenyltransferase"/>
</dbReference>
<dbReference type="Pfam" id="PF01040">
    <property type="entry name" value="UbiA"/>
    <property type="match status" value="1"/>
</dbReference>
<evidence type="ECO:0000256" key="4">
    <source>
        <dbReference type="ARBA" id="ARBA00023136"/>
    </source>
</evidence>
<feature type="transmembrane region" description="Helical" evidence="5">
    <location>
        <begin position="106"/>
        <end position="122"/>
    </location>
</feature>
<feature type="transmembrane region" description="Helical" evidence="5">
    <location>
        <begin position="12"/>
        <end position="29"/>
    </location>
</feature>
<dbReference type="Gene3D" id="1.20.120.1780">
    <property type="entry name" value="UbiA prenyltransferase"/>
    <property type="match status" value="1"/>
</dbReference>
<evidence type="ECO:0000313" key="7">
    <source>
        <dbReference type="Proteomes" id="UP000610960"/>
    </source>
</evidence>
<dbReference type="OrthoDB" id="11851at2157"/>
<keyword evidence="3 5" id="KW-1133">Transmembrane helix</keyword>
<reference evidence="6" key="1">
    <citation type="journal article" date="2014" name="Int. J. Syst. Evol. Microbiol.">
        <title>Complete genome sequence of Corynebacterium casei LMG S-19264T (=DSM 44701T), isolated from a smear-ripened cheese.</title>
        <authorList>
            <consortium name="US DOE Joint Genome Institute (JGI-PGF)"/>
            <person name="Walter F."/>
            <person name="Albersmeier A."/>
            <person name="Kalinowski J."/>
            <person name="Ruckert C."/>
        </authorList>
    </citation>
    <scope>NUCLEOTIDE SEQUENCE</scope>
    <source>
        <strain evidence="6">JCM 10088</strain>
    </source>
</reference>
<evidence type="ECO:0000256" key="5">
    <source>
        <dbReference type="SAM" id="Phobius"/>
    </source>
</evidence>
<dbReference type="PANTHER" id="PTHR42723:SF1">
    <property type="entry name" value="CHLOROPHYLL SYNTHASE, CHLOROPLASTIC"/>
    <property type="match status" value="1"/>
</dbReference>
<dbReference type="GO" id="GO:0005886">
    <property type="term" value="C:plasma membrane"/>
    <property type="evidence" value="ECO:0007669"/>
    <property type="project" value="UniProtKB-SubCell"/>
</dbReference>
<dbReference type="GO" id="GO:0016765">
    <property type="term" value="F:transferase activity, transferring alkyl or aryl (other than methyl) groups"/>
    <property type="evidence" value="ECO:0007669"/>
    <property type="project" value="InterPro"/>
</dbReference>
<keyword evidence="6" id="KW-0808">Transferase</keyword>
<keyword evidence="4 5" id="KW-0472">Membrane</keyword>
<protein>
    <submittedName>
        <fullName evidence="6">Prenyltransferase UbiA</fullName>
    </submittedName>
</protein>
<dbReference type="AlphaFoldDB" id="A0A830GU11"/>
<gene>
    <name evidence="6" type="ORF">GCM10007981_07060</name>
</gene>
<dbReference type="Proteomes" id="UP000610960">
    <property type="component" value="Unassembled WGS sequence"/>
</dbReference>
<reference evidence="6" key="2">
    <citation type="submission" date="2020-09" db="EMBL/GenBank/DDBJ databases">
        <authorList>
            <person name="Sun Q."/>
            <person name="Ohkuma M."/>
        </authorList>
    </citation>
    <scope>NUCLEOTIDE SEQUENCE</scope>
    <source>
        <strain evidence="6">JCM 10088</strain>
    </source>
</reference>
<feature type="transmembrane region" description="Helical" evidence="5">
    <location>
        <begin position="231"/>
        <end position="252"/>
    </location>
</feature>
<organism evidence="6 7">
    <name type="scientific">Thermocladium modestius</name>
    <dbReference type="NCBI Taxonomy" id="62609"/>
    <lineage>
        <taxon>Archaea</taxon>
        <taxon>Thermoproteota</taxon>
        <taxon>Thermoprotei</taxon>
        <taxon>Thermoproteales</taxon>
        <taxon>Thermoproteaceae</taxon>
        <taxon>Thermocladium</taxon>
    </lineage>
</organism>
<sequence length="285" mass="30721">MNPYIELARSEHGLIAGVAAISSYLFSGGREPLVAVMLFVSTFMAEVFLFVTNDLLNIAEDTVNRPQAPLITGRAGRRGASIMAVASMAASMISMIWLYAARLINVMPLLVLFAAIMLGFYYNWRGKRILIINNLIVSVVTPLTYIYGLSCVSAASDHAILVVLLLFFTSMIATLGRESIKGAIDVAGDSRVGVNTVATRKGKEAAVRLGMGATAAAVLISIPLMALSIRFAVFAASIAITDAIMIYCMLLLRRGDLEGYRRNSLVGMSITLLGFFINALMRIPL</sequence>
<feature type="transmembrane region" description="Helical" evidence="5">
    <location>
        <begin position="159"/>
        <end position="176"/>
    </location>
</feature>
<name>A0A830GU11_9CREN</name>
<dbReference type="RefSeq" id="WP_188596076.1">
    <property type="nucleotide sequence ID" value="NZ_BMNL01000002.1"/>
</dbReference>
<dbReference type="InterPro" id="IPR050475">
    <property type="entry name" value="Prenyltransferase_related"/>
</dbReference>
<accession>A0A830GU11</accession>
<evidence type="ECO:0000256" key="1">
    <source>
        <dbReference type="ARBA" id="ARBA00004651"/>
    </source>
</evidence>